<evidence type="ECO:0000313" key="2">
    <source>
        <dbReference type="Proteomes" id="UP000664844"/>
    </source>
</evidence>
<comment type="caution">
    <text evidence="1">The sequence shown here is derived from an EMBL/GenBank/DDBJ whole genome shotgun (WGS) entry which is preliminary data.</text>
</comment>
<protein>
    <submittedName>
        <fullName evidence="1">Uncharacterized protein</fullName>
    </submittedName>
</protein>
<proteinExistence type="predicted"/>
<keyword evidence="2" id="KW-1185">Reference proteome</keyword>
<gene>
    <name evidence="1" type="ORF">J0895_16845</name>
</gene>
<evidence type="ECO:0000313" key="1">
    <source>
        <dbReference type="EMBL" id="MBO0350729.1"/>
    </source>
</evidence>
<organism evidence="1 2">
    <name type="scientific">Phormidium pseudopriestleyi FRX01</name>
    <dbReference type="NCBI Taxonomy" id="1759528"/>
    <lineage>
        <taxon>Bacteria</taxon>
        <taxon>Bacillati</taxon>
        <taxon>Cyanobacteriota</taxon>
        <taxon>Cyanophyceae</taxon>
        <taxon>Oscillatoriophycideae</taxon>
        <taxon>Oscillatoriales</taxon>
        <taxon>Oscillatoriaceae</taxon>
        <taxon>Phormidium</taxon>
    </lineage>
</organism>
<dbReference type="Proteomes" id="UP000664844">
    <property type="component" value="Unassembled WGS sequence"/>
</dbReference>
<dbReference type="EMBL" id="JAFLQW010000449">
    <property type="protein sequence ID" value="MBO0350729.1"/>
    <property type="molecule type" value="Genomic_DNA"/>
</dbReference>
<name>A0ABS3FUD4_9CYAN</name>
<sequence length="72" mass="8059">MEVTTVTQKLRQNPYEVYRDPLTGKWIVIKNSKLMSDRNFNNPKLLGNPSKSIGTGGVQELLPDCGEAPLKE</sequence>
<dbReference type="RefSeq" id="WP_207089204.1">
    <property type="nucleotide sequence ID" value="NZ_JAFLQW010000449.1"/>
</dbReference>
<accession>A0ABS3FUD4</accession>
<reference evidence="1 2" key="1">
    <citation type="submission" date="2021-03" db="EMBL/GenBank/DDBJ databases">
        <title>Metabolic Capacity of the Antarctic Cyanobacterium Phormidium pseudopriestleyi that Sustains Oxygenic Photosynthesis in the Presence of Hydrogen Sulfide.</title>
        <authorList>
            <person name="Lumian J.E."/>
            <person name="Jungblut A.D."/>
            <person name="Dillon M.L."/>
            <person name="Hawes I."/>
            <person name="Doran P.T."/>
            <person name="Mackey T.J."/>
            <person name="Dick G.J."/>
            <person name="Grettenberger C.L."/>
            <person name="Sumner D.Y."/>
        </authorList>
    </citation>
    <scope>NUCLEOTIDE SEQUENCE [LARGE SCALE GENOMIC DNA]</scope>
    <source>
        <strain evidence="1 2">FRX01</strain>
    </source>
</reference>